<dbReference type="EMBL" id="HF936105">
    <property type="protein sequence ID" value="CCX14969.1"/>
    <property type="molecule type" value="Genomic_DNA"/>
</dbReference>
<sequence>MSFLNRNFTRYTPPRSSFMFSETHRRAFRRTIFTLYRTTAAARG</sequence>
<gene>
    <name evidence="2" type="ORF">PCON_01195</name>
    <name evidence="1" type="ORF">PCON_04144</name>
</gene>
<keyword evidence="3" id="KW-1185">Reference proteome</keyword>
<dbReference type="EMBL" id="HF935222">
    <property type="protein sequence ID" value="CCX04981.1"/>
    <property type="molecule type" value="Genomic_DNA"/>
</dbReference>
<dbReference type="Proteomes" id="UP000018144">
    <property type="component" value="Unassembled WGS sequence"/>
</dbReference>
<organism evidence="1 3">
    <name type="scientific">Pyronema omphalodes (strain CBS 100304)</name>
    <name type="common">Pyronema confluens</name>
    <dbReference type="NCBI Taxonomy" id="1076935"/>
    <lineage>
        <taxon>Eukaryota</taxon>
        <taxon>Fungi</taxon>
        <taxon>Dikarya</taxon>
        <taxon>Ascomycota</taxon>
        <taxon>Pezizomycotina</taxon>
        <taxon>Pezizomycetes</taxon>
        <taxon>Pezizales</taxon>
        <taxon>Pyronemataceae</taxon>
        <taxon>Pyronema</taxon>
    </lineage>
</organism>
<accession>U4KVL6</accession>
<evidence type="ECO:0000313" key="2">
    <source>
        <dbReference type="EMBL" id="CCX14969.1"/>
    </source>
</evidence>
<reference evidence="1 3" key="1">
    <citation type="journal article" date="2013" name="PLoS Genet.">
        <title>The genome and development-dependent transcriptomes of Pyronema confluens: a window into fungal evolution.</title>
        <authorList>
            <person name="Traeger S."/>
            <person name="Altegoer F."/>
            <person name="Freitag M."/>
            <person name="Gabaldon T."/>
            <person name="Kempken F."/>
            <person name="Kumar A."/>
            <person name="Marcet-Houben M."/>
            <person name="Poggeler S."/>
            <person name="Stajich J.E."/>
            <person name="Nowrousian M."/>
        </authorList>
    </citation>
    <scope>NUCLEOTIDE SEQUENCE [LARGE SCALE GENOMIC DNA]</scope>
    <source>
        <strain evidence="3">CBS 100304</strain>
        <strain evidence="1">CBS100304</strain>
        <tissue evidence="1">Vegetative mycelium</tissue>
    </source>
</reference>
<evidence type="ECO:0000313" key="1">
    <source>
        <dbReference type="EMBL" id="CCX04981.1"/>
    </source>
</evidence>
<name>U4KVL6_PYROM</name>
<evidence type="ECO:0000313" key="3">
    <source>
        <dbReference type="Proteomes" id="UP000018144"/>
    </source>
</evidence>
<proteinExistence type="predicted"/>
<protein>
    <submittedName>
        <fullName evidence="1">Uncharacterized protein</fullName>
    </submittedName>
</protein>
<dbReference type="AlphaFoldDB" id="U4KVL6"/>